<comment type="caution">
    <text evidence="1">The sequence shown here is derived from an EMBL/GenBank/DDBJ whole genome shotgun (WGS) entry which is preliminary data.</text>
</comment>
<dbReference type="EMBL" id="BMIW01000102">
    <property type="protein sequence ID" value="GGG20902.1"/>
    <property type="molecule type" value="Genomic_DNA"/>
</dbReference>
<accession>A0ABQ1WAE1</accession>
<dbReference type="SUPFAM" id="SSF52540">
    <property type="entry name" value="P-loop containing nucleoside triphosphate hydrolases"/>
    <property type="match status" value="1"/>
</dbReference>
<dbReference type="InterPro" id="IPR008571">
    <property type="entry name" value="HerA-like"/>
</dbReference>
<dbReference type="RefSeq" id="WP_229717262.1">
    <property type="nucleotide sequence ID" value="NZ_BMIW01000102.1"/>
</dbReference>
<dbReference type="PANTHER" id="PTHR42957:SF1">
    <property type="entry name" value="HELICASE MJ1565-RELATED"/>
    <property type="match status" value="1"/>
</dbReference>
<evidence type="ECO:0000313" key="1">
    <source>
        <dbReference type="EMBL" id="GGG20902.1"/>
    </source>
</evidence>
<protein>
    <recommendedName>
        <fullName evidence="3">ATP-binding protein</fullName>
    </recommendedName>
</protein>
<reference evidence="2" key="1">
    <citation type="journal article" date="2019" name="Int. J. Syst. Evol. Microbiol.">
        <title>The Global Catalogue of Microorganisms (GCM) 10K type strain sequencing project: providing services to taxonomists for standard genome sequencing and annotation.</title>
        <authorList>
            <consortium name="The Broad Institute Genomics Platform"/>
            <consortium name="The Broad Institute Genome Sequencing Center for Infectious Disease"/>
            <person name="Wu L."/>
            <person name="Ma J."/>
        </authorList>
    </citation>
    <scope>NUCLEOTIDE SEQUENCE [LARGE SCALE GENOMIC DNA]</scope>
    <source>
        <strain evidence="2">CGMCC 1.15420</strain>
    </source>
</reference>
<dbReference type="PANTHER" id="PTHR42957">
    <property type="entry name" value="HELICASE MJ1565-RELATED"/>
    <property type="match status" value="1"/>
</dbReference>
<sequence length="116" mass="13224">MFEQIAKEGRKFGIFMFLASQRPGELSKTVLSQCNNFILHRIRSNVDLEQMRRSIPYISDSQLQRISYLTTGSALLVGDAFSVPMELIIKGEDYGYPSDTFFPSSIWGRFSKSTEV</sequence>
<gene>
    <name evidence="1" type="ORF">GCM10010913_48940</name>
</gene>
<evidence type="ECO:0008006" key="3">
    <source>
        <dbReference type="Google" id="ProtNLM"/>
    </source>
</evidence>
<organism evidence="1 2">
    <name type="scientific">Paenibacillus aceti</name>
    <dbReference type="NCBI Taxonomy" id="1820010"/>
    <lineage>
        <taxon>Bacteria</taxon>
        <taxon>Bacillati</taxon>
        <taxon>Bacillota</taxon>
        <taxon>Bacilli</taxon>
        <taxon>Bacillales</taxon>
        <taxon>Paenibacillaceae</taxon>
        <taxon>Paenibacillus</taxon>
    </lineage>
</organism>
<evidence type="ECO:0000313" key="2">
    <source>
        <dbReference type="Proteomes" id="UP000608420"/>
    </source>
</evidence>
<name>A0ABQ1WAE1_9BACL</name>
<proteinExistence type="predicted"/>
<dbReference type="Gene3D" id="3.40.50.300">
    <property type="entry name" value="P-loop containing nucleotide triphosphate hydrolases"/>
    <property type="match status" value="1"/>
</dbReference>
<dbReference type="Proteomes" id="UP000608420">
    <property type="component" value="Unassembled WGS sequence"/>
</dbReference>
<dbReference type="InterPro" id="IPR027417">
    <property type="entry name" value="P-loop_NTPase"/>
</dbReference>
<keyword evidence="2" id="KW-1185">Reference proteome</keyword>